<dbReference type="Proteomes" id="UP000324106">
    <property type="component" value="Chromosome"/>
</dbReference>
<keyword evidence="2" id="KW-0732">Signal</keyword>
<dbReference type="OrthoDB" id="4137233at2"/>
<evidence type="ECO:0000313" key="4">
    <source>
        <dbReference type="Proteomes" id="UP000324106"/>
    </source>
</evidence>
<reference evidence="3 4" key="1">
    <citation type="submission" date="2018-05" db="EMBL/GenBank/DDBJ databases">
        <title>Streptomyces venezuelae.</title>
        <authorList>
            <person name="Kim W."/>
            <person name="Lee N."/>
            <person name="Cho B.-K."/>
        </authorList>
    </citation>
    <scope>NUCLEOTIDE SEQUENCE [LARGE SCALE GENOMIC DNA]</scope>
    <source>
        <strain evidence="3 4">ATCC 15068</strain>
    </source>
</reference>
<dbReference type="RefSeq" id="WP_150267926.1">
    <property type="nucleotide sequence ID" value="NZ_CP029194.1"/>
</dbReference>
<feature type="compositionally biased region" description="Gly residues" evidence="1">
    <location>
        <begin position="33"/>
        <end position="49"/>
    </location>
</feature>
<accession>A0A5P2ATN0</accession>
<dbReference type="InterPro" id="IPR011659">
    <property type="entry name" value="WD40"/>
</dbReference>
<sequence>MGRRIARAGLAASAALLLAACGGGTDPATIGSSGSGGGGGGKGEAGGGDVKTASLAQPNTVTLSFCHKIEYGGGGWDYALTVESLSLKDGSIVATRSTVLPNGVEPARGCPTSESGGPQHQVALAFNKDYTLVAGMKGMSRAGAWDVATGKEVGAPDPDAFSKRPKNRGVAFHPVTGRLWYDMGEHDFQSSDDVASRDPKAGLASEERVAYEKLGDLMKQDGPTATTVLATDDGDYVAAPDGGIVAGGTMNGMWLARVAAEGRVGAGDFLESIGTAGLDAPELGCQPVFWRDATTLVCDEFRQITFSADYKKVVKTEELIPANDRSNSDPVLAPDGKSFAFLSEGENGKTGLFRADFVPGGEPVKIADVEEPADAPRHMTFLLRWN</sequence>
<protein>
    <recommendedName>
        <fullName evidence="5">Lipoprotein</fullName>
    </recommendedName>
</protein>
<evidence type="ECO:0000313" key="3">
    <source>
        <dbReference type="EMBL" id="QES20888.1"/>
    </source>
</evidence>
<dbReference type="PROSITE" id="PS51257">
    <property type="entry name" value="PROKAR_LIPOPROTEIN"/>
    <property type="match status" value="1"/>
</dbReference>
<feature type="region of interest" description="Disordered" evidence="1">
    <location>
        <begin position="32"/>
        <end position="51"/>
    </location>
</feature>
<feature type="signal peptide" evidence="2">
    <location>
        <begin position="1"/>
        <end position="19"/>
    </location>
</feature>
<evidence type="ECO:0000256" key="1">
    <source>
        <dbReference type="SAM" id="MobiDB-lite"/>
    </source>
</evidence>
<name>A0A5P2ATN0_STRVZ</name>
<dbReference type="EMBL" id="CP029194">
    <property type="protein sequence ID" value="QES20888.1"/>
    <property type="molecule type" value="Genomic_DNA"/>
</dbReference>
<dbReference type="Pfam" id="PF07676">
    <property type="entry name" value="PD40"/>
    <property type="match status" value="1"/>
</dbReference>
<organism evidence="3 4">
    <name type="scientific">Streptomyces venezuelae</name>
    <dbReference type="NCBI Taxonomy" id="54571"/>
    <lineage>
        <taxon>Bacteria</taxon>
        <taxon>Bacillati</taxon>
        <taxon>Actinomycetota</taxon>
        <taxon>Actinomycetes</taxon>
        <taxon>Kitasatosporales</taxon>
        <taxon>Streptomycetaceae</taxon>
        <taxon>Streptomyces</taxon>
    </lineage>
</organism>
<dbReference type="AlphaFoldDB" id="A0A5P2ATN0"/>
<evidence type="ECO:0008006" key="5">
    <source>
        <dbReference type="Google" id="ProtNLM"/>
    </source>
</evidence>
<feature type="chain" id="PRO_5039496060" description="Lipoprotein" evidence="2">
    <location>
        <begin position="20"/>
        <end position="386"/>
    </location>
</feature>
<evidence type="ECO:0000256" key="2">
    <source>
        <dbReference type="SAM" id="SignalP"/>
    </source>
</evidence>
<gene>
    <name evidence="3" type="ORF">DEJ46_18650</name>
</gene>
<dbReference type="SUPFAM" id="SSF82171">
    <property type="entry name" value="DPP6 N-terminal domain-like"/>
    <property type="match status" value="1"/>
</dbReference>
<proteinExistence type="predicted"/>